<proteinExistence type="predicted"/>
<comment type="caution">
    <text evidence="1">The sequence shown here is derived from an EMBL/GenBank/DDBJ whole genome shotgun (WGS) entry which is preliminary data.</text>
</comment>
<dbReference type="EMBL" id="JAPDRP010000021">
    <property type="protein sequence ID" value="KAJ9638360.1"/>
    <property type="molecule type" value="Genomic_DNA"/>
</dbReference>
<evidence type="ECO:0000313" key="1">
    <source>
        <dbReference type="EMBL" id="KAJ9638360.1"/>
    </source>
</evidence>
<accession>A0ACC2YSW3</accession>
<dbReference type="Proteomes" id="UP001172680">
    <property type="component" value="Unassembled WGS sequence"/>
</dbReference>
<gene>
    <name evidence="1" type="primary">fsf1</name>
    <name evidence="1" type="ORF">H2199_007047</name>
</gene>
<organism evidence="1 2">
    <name type="scientific">Coniosporium tulheliwenetii</name>
    <dbReference type="NCBI Taxonomy" id="3383036"/>
    <lineage>
        <taxon>Eukaryota</taxon>
        <taxon>Fungi</taxon>
        <taxon>Dikarya</taxon>
        <taxon>Ascomycota</taxon>
        <taxon>Pezizomycotina</taxon>
        <taxon>Dothideomycetes</taxon>
        <taxon>Dothideomycetes incertae sedis</taxon>
        <taxon>Coniosporium</taxon>
    </lineage>
</organism>
<evidence type="ECO:0000313" key="2">
    <source>
        <dbReference type="Proteomes" id="UP001172680"/>
    </source>
</evidence>
<name>A0ACC2YSW3_9PEZI</name>
<sequence length="364" mass="39094">MTSSLPGNRELPASQYNLSTYWGRVRHSADLSDPRTLFTSKAALEHAKQLVSSYKQGKIRDITPELWKAKKIIDSTLHPDTGEPVFLPFRMSSFVLCNLIVTAGMLTPGLGTLGTLGWQITNQSLNVCINSANANKSSPLSTSTLIQSYLLAVGASCSVALGLNALVPRLKRLSPAARTTLGRLVPFAAVASAGALNVFLMRGEEMRRGIDVFPVLSSRSSKEAGKADASASSIDNSGDSDSDTEPPTPSAPPSLGKSKIAARLAVSETALSRVMNATPIMVLPPLILVRLQRTEWLRQRPRMVLPVNLGLILATSLFALPLALGVFPQRQAISARKLEKEFWDKGARGVWWSSIGGFKGFGVS</sequence>
<protein>
    <submittedName>
        <fullName evidence="1">Sideroflexin FSF1</fullName>
    </submittedName>
</protein>
<reference evidence="1" key="1">
    <citation type="submission" date="2022-10" db="EMBL/GenBank/DDBJ databases">
        <title>Culturing micro-colonial fungi from biological soil crusts in the Mojave desert and describing Neophaeococcomyces mojavensis, and introducing the new genera and species Taxawa tesnikishii.</title>
        <authorList>
            <person name="Kurbessoian T."/>
            <person name="Stajich J.E."/>
        </authorList>
    </citation>
    <scope>NUCLEOTIDE SEQUENCE</scope>
    <source>
        <strain evidence="1">JES_115</strain>
    </source>
</reference>
<keyword evidence="2" id="KW-1185">Reference proteome</keyword>